<dbReference type="InterPro" id="IPR043502">
    <property type="entry name" value="DNA/RNA_pol_sf"/>
</dbReference>
<reference evidence="1 2" key="1">
    <citation type="submission" date="2024-01" db="EMBL/GenBank/DDBJ databases">
        <title>The complete chloroplast genome sequence of Lithospermum erythrorhizon: insights into the phylogenetic relationship among Boraginaceae species and the maternal lineages of purple gromwells.</title>
        <authorList>
            <person name="Okada T."/>
            <person name="Watanabe K."/>
        </authorList>
    </citation>
    <scope>NUCLEOTIDE SEQUENCE [LARGE SCALE GENOMIC DNA]</scope>
</reference>
<evidence type="ECO:0000313" key="1">
    <source>
        <dbReference type="EMBL" id="GAA0157088.1"/>
    </source>
</evidence>
<organism evidence="1 2">
    <name type="scientific">Lithospermum erythrorhizon</name>
    <name type="common">Purple gromwell</name>
    <name type="synonym">Lithospermum officinale var. erythrorhizon</name>
    <dbReference type="NCBI Taxonomy" id="34254"/>
    <lineage>
        <taxon>Eukaryota</taxon>
        <taxon>Viridiplantae</taxon>
        <taxon>Streptophyta</taxon>
        <taxon>Embryophyta</taxon>
        <taxon>Tracheophyta</taxon>
        <taxon>Spermatophyta</taxon>
        <taxon>Magnoliopsida</taxon>
        <taxon>eudicotyledons</taxon>
        <taxon>Gunneridae</taxon>
        <taxon>Pentapetalae</taxon>
        <taxon>asterids</taxon>
        <taxon>lamiids</taxon>
        <taxon>Boraginales</taxon>
        <taxon>Boraginaceae</taxon>
        <taxon>Boraginoideae</taxon>
        <taxon>Lithospermeae</taxon>
        <taxon>Lithospermum</taxon>
    </lineage>
</organism>
<gene>
    <name evidence="1" type="ORF">LIER_14427</name>
</gene>
<dbReference type="EMBL" id="BAABME010003023">
    <property type="protein sequence ID" value="GAA0157088.1"/>
    <property type="molecule type" value="Genomic_DNA"/>
</dbReference>
<dbReference type="AlphaFoldDB" id="A0AAV3Q0P9"/>
<dbReference type="Gene3D" id="3.10.10.10">
    <property type="entry name" value="HIV Type 1 Reverse Transcriptase, subunit A, domain 1"/>
    <property type="match status" value="1"/>
</dbReference>
<name>A0AAV3Q0P9_LITER</name>
<accession>A0AAV3Q0P9</accession>
<dbReference type="SUPFAM" id="SSF56672">
    <property type="entry name" value="DNA/RNA polymerases"/>
    <property type="match status" value="1"/>
</dbReference>
<keyword evidence="2" id="KW-1185">Reference proteome</keyword>
<comment type="caution">
    <text evidence="1">The sequence shown here is derived from an EMBL/GenBank/DDBJ whole genome shotgun (WGS) entry which is preliminary data.</text>
</comment>
<sequence>MRAVDPKVSVHRLYVDPHYNPVKQKKQTFSEEKGEAILEEVDKLLGANAIRELLFLTWLANMVLFPKPNGTWRMCTDFTSIIIRSALRIAILGPTLIGWLTQVPGTKWWTSWLPSGVSPDLHSRGGRGKDRVRK</sequence>
<protein>
    <submittedName>
        <fullName evidence="1">Uncharacterized protein</fullName>
    </submittedName>
</protein>
<evidence type="ECO:0000313" key="2">
    <source>
        <dbReference type="Proteomes" id="UP001454036"/>
    </source>
</evidence>
<proteinExistence type="predicted"/>
<dbReference type="Proteomes" id="UP001454036">
    <property type="component" value="Unassembled WGS sequence"/>
</dbReference>